<reference evidence="2 3" key="2">
    <citation type="submission" date="2018-11" db="EMBL/GenBank/DDBJ databases">
        <authorList>
            <consortium name="Pathogen Informatics"/>
        </authorList>
    </citation>
    <scope>NUCLEOTIDE SEQUENCE [LARGE SCALE GENOMIC DNA]</scope>
    <source>
        <strain evidence="2">Dakar</strain>
        <strain evidence="3">Dakar, Senegal</strain>
    </source>
</reference>
<organism evidence="4">
    <name type="scientific">Schistosoma curassoni</name>
    <dbReference type="NCBI Taxonomy" id="6186"/>
    <lineage>
        <taxon>Eukaryota</taxon>
        <taxon>Metazoa</taxon>
        <taxon>Spiralia</taxon>
        <taxon>Lophotrochozoa</taxon>
        <taxon>Platyhelminthes</taxon>
        <taxon>Trematoda</taxon>
        <taxon>Digenea</taxon>
        <taxon>Strigeidida</taxon>
        <taxon>Schistosomatoidea</taxon>
        <taxon>Schistosomatidae</taxon>
        <taxon>Schistosoma</taxon>
    </lineage>
</organism>
<keyword evidence="3" id="KW-1185">Reference proteome</keyword>
<protein>
    <submittedName>
        <fullName evidence="4">Heat shock protein</fullName>
    </submittedName>
</protein>
<feature type="region of interest" description="Disordered" evidence="1">
    <location>
        <begin position="112"/>
        <end position="151"/>
    </location>
</feature>
<feature type="compositionally biased region" description="Low complexity" evidence="1">
    <location>
        <begin position="118"/>
        <end position="149"/>
    </location>
</feature>
<accession>A0A183KD74</accession>
<dbReference type="AlphaFoldDB" id="A0A183KD74"/>
<dbReference type="EMBL" id="UZAK01035504">
    <property type="protein sequence ID" value="VDP50782.1"/>
    <property type="molecule type" value="Genomic_DNA"/>
</dbReference>
<evidence type="ECO:0000313" key="4">
    <source>
        <dbReference type="WBParaSite" id="SCUD_0001296901-mRNA-1"/>
    </source>
</evidence>
<dbReference type="WBParaSite" id="SCUD_0001296901-mRNA-1">
    <property type="protein sequence ID" value="SCUD_0001296901-mRNA-1"/>
    <property type="gene ID" value="SCUD_0001296901"/>
</dbReference>
<proteinExistence type="predicted"/>
<evidence type="ECO:0000256" key="1">
    <source>
        <dbReference type="SAM" id="MobiDB-lite"/>
    </source>
</evidence>
<evidence type="ECO:0000313" key="3">
    <source>
        <dbReference type="Proteomes" id="UP000279833"/>
    </source>
</evidence>
<evidence type="ECO:0000313" key="2">
    <source>
        <dbReference type="EMBL" id="VDP50782.1"/>
    </source>
</evidence>
<sequence length="161" mass="17842">MAPGKSLNLRGGSISPSAKSYETSVIKVGGEIFDPDGYRMDVTVWFRHRNEALYSYLNDWFGIQVFQLSLVKSSDIRFSSSQCRKQPPLHHKKTMNRISLVVDIYKLKNVNNNRSMKPSSSSSSPSSTSTSTTTTTTSSTSSSSSSSSDSDFRLFTNFINV</sequence>
<reference evidence="4" key="1">
    <citation type="submission" date="2016-06" db="UniProtKB">
        <authorList>
            <consortium name="WormBaseParasite"/>
        </authorList>
    </citation>
    <scope>IDENTIFICATION</scope>
</reference>
<dbReference type="Proteomes" id="UP000279833">
    <property type="component" value="Unassembled WGS sequence"/>
</dbReference>
<name>A0A183KD74_9TREM</name>
<gene>
    <name evidence="2" type="ORF">SCUD_LOCUS12966</name>
</gene>